<name>A0A9P0H1H1_NEZVI</name>
<keyword evidence="2" id="KW-1185">Reference proteome</keyword>
<dbReference type="EMBL" id="OV725077">
    <property type="protein sequence ID" value="CAH1391366.1"/>
    <property type="molecule type" value="Genomic_DNA"/>
</dbReference>
<proteinExistence type="predicted"/>
<organism evidence="1 2">
    <name type="scientific">Nezara viridula</name>
    <name type="common">Southern green stink bug</name>
    <name type="synonym">Cimex viridulus</name>
    <dbReference type="NCBI Taxonomy" id="85310"/>
    <lineage>
        <taxon>Eukaryota</taxon>
        <taxon>Metazoa</taxon>
        <taxon>Ecdysozoa</taxon>
        <taxon>Arthropoda</taxon>
        <taxon>Hexapoda</taxon>
        <taxon>Insecta</taxon>
        <taxon>Pterygota</taxon>
        <taxon>Neoptera</taxon>
        <taxon>Paraneoptera</taxon>
        <taxon>Hemiptera</taxon>
        <taxon>Heteroptera</taxon>
        <taxon>Panheteroptera</taxon>
        <taxon>Pentatomomorpha</taxon>
        <taxon>Pentatomoidea</taxon>
        <taxon>Pentatomidae</taxon>
        <taxon>Pentatominae</taxon>
        <taxon>Nezara</taxon>
    </lineage>
</organism>
<dbReference type="AlphaFoldDB" id="A0A9P0H1H1"/>
<protein>
    <submittedName>
        <fullName evidence="1">Uncharacterized protein</fullName>
    </submittedName>
</protein>
<reference evidence="1" key="1">
    <citation type="submission" date="2022-01" db="EMBL/GenBank/DDBJ databases">
        <authorList>
            <person name="King R."/>
        </authorList>
    </citation>
    <scope>NUCLEOTIDE SEQUENCE</scope>
</reference>
<accession>A0A9P0H1H1</accession>
<gene>
    <name evidence="1" type="ORF">NEZAVI_LOCUS2399</name>
</gene>
<dbReference type="Proteomes" id="UP001152798">
    <property type="component" value="Chromosome 1"/>
</dbReference>
<evidence type="ECO:0000313" key="1">
    <source>
        <dbReference type="EMBL" id="CAH1391366.1"/>
    </source>
</evidence>
<sequence length="91" mass="10481">MKGVAVVNLPLRDMRCPPIQLCYLLFSPNRKQTKPDCMKCVVEQEVERQGSPIRRRTAVNSFGLRRTFSRETVLLRLSQLGSLKNSFIMLL</sequence>
<evidence type="ECO:0000313" key="2">
    <source>
        <dbReference type="Proteomes" id="UP001152798"/>
    </source>
</evidence>